<dbReference type="Proteomes" id="UP000233654">
    <property type="component" value="Unassembled WGS sequence"/>
</dbReference>
<dbReference type="InterPro" id="IPR051124">
    <property type="entry name" value="Phosphate_Transport_Permease"/>
</dbReference>
<evidence type="ECO:0000256" key="3">
    <source>
        <dbReference type="ARBA" id="ARBA00022448"/>
    </source>
</evidence>
<dbReference type="CDD" id="cd06261">
    <property type="entry name" value="TM_PBP2"/>
    <property type="match status" value="1"/>
</dbReference>
<dbReference type="InterPro" id="IPR011864">
    <property type="entry name" value="Phosphate_PstC"/>
</dbReference>
<dbReference type="GO" id="GO:0005886">
    <property type="term" value="C:plasma membrane"/>
    <property type="evidence" value="ECO:0007669"/>
    <property type="project" value="UniProtKB-SubCell"/>
</dbReference>
<dbReference type="PANTHER" id="PTHR30425">
    <property type="entry name" value="PHOSPHATE TRANSPORT SYSTEM PERMEASE PROTEIN PST"/>
    <property type="match status" value="1"/>
</dbReference>
<proteinExistence type="inferred from homology"/>
<comment type="function">
    <text evidence="10">Part of the binding-protein-dependent transport system for phosphate; probably responsible for the translocation of the substrate across the membrane.</text>
</comment>
<evidence type="ECO:0000256" key="5">
    <source>
        <dbReference type="ARBA" id="ARBA00022592"/>
    </source>
</evidence>
<feature type="transmembrane region" description="Helical" evidence="9">
    <location>
        <begin position="28"/>
        <end position="49"/>
    </location>
</feature>
<dbReference type="GO" id="GO:0005315">
    <property type="term" value="F:phosphate transmembrane transporter activity"/>
    <property type="evidence" value="ECO:0007669"/>
    <property type="project" value="InterPro"/>
</dbReference>
<comment type="similarity">
    <text evidence="2 10">Belongs to the binding-protein-dependent transport system permease family. CysTW subfamily.</text>
</comment>
<feature type="transmembrane region" description="Helical" evidence="9">
    <location>
        <begin position="153"/>
        <end position="173"/>
    </location>
</feature>
<evidence type="ECO:0000256" key="4">
    <source>
        <dbReference type="ARBA" id="ARBA00022475"/>
    </source>
</evidence>
<keyword evidence="7 9" id="KW-1133">Transmembrane helix</keyword>
<dbReference type="GO" id="GO:0006817">
    <property type="term" value="P:phosphate ion transport"/>
    <property type="evidence" value="ECO:0007669"/>
    <property type="project" value="UniProtKB-KW"/>
</dbReference>
<evidence type="ECO:0000256" key="9">
    <source>
        <dbReference type="RuleBase" id="RU363032"/>
    </source>
</evidence>
<dbReference type="Gene3D" id="1.10.3720.10">
    <property type="entry name" value="MetI-like"/>
    <property type="match status" value="1"/>
</dbReference>
<evidence type="ECO:0000256" key="2">
    <source>
        <dbReference type="ARBA" id="ARBA00007069"/>
    </source>
</evidence>
<dbReference type="InterPro" id="IPR000515">
    <property type="entry name" value="MetI-like"/>
</dbReference>
<organism evidence="12 13">
    <name type="scientific">Candidatus Anoxymicrobium japonicum</name>
    <dbReference type="NCBI Taxonomy" id="2013648"/>
    <lineage>
        <taxon>Bacteria</taxon>
        <taxon>Bacillati</taxon>
        <taxon>Actinomycetota</taxon>
        <taxon>Candidatus Geothermincolia</taxon>
        <taxon>Candidatus Geothermincolales</taxon>
        <taxon>Candidatus Anoxymicrobiaceae</taxon>
        <taxon>Candidatus Anoxymicrobium</taxon>
    </lineage>
</organism>
<evidence type="ECO:0000259" key="11">
    <source>
        <dbReference type="PROSITE" id="PS50928"/>
    </source>
</evidence>
<evidence type="ECO:0000313" key="13">
    <source>
        <dbReference type="Proteomes" id="UP000233654"/>
    </source>
</evidence>
<dbReference type="EMBL" id="PHEX01000020">
    <property type="protein sequence ID" value="PKQ28345.1"/>
    <property type="molecule type" value="Genomic_DNA"/>
</dbReference>
<dbReference type="NCBIfam" id="TIGR02138">
    <property type="entry name" value="phosphate_pstC"/>
    <property type="match status" value="1"/>
</dbReference>
<dbReference type="PROSITE" id="PS50928">
    <property type="entry name" value="ABC_TM1"/>
    <property type="match status" value="1"/>
</dbReference>
<evidence type="ECO:0000256" key="7">
    <source>
        <dbReference type="ARBA" id="ARBA00022989"/>
    </source>
</evidence>
<dbReference type="InterPro" id="IPR035906">
    <property type="entry name" value="MetI-like_sf"/>
</dbReference>
<keyword evidence="8 9" id="KW-0472">Membrane</keyword>
<keyword evidence="5 10" id="KW-0592">Phosphate transport</keyword>
<feature type="transmembrane region" description="Helical" evidence="9">
    <location>
        <begin position="81"/>
        <end position="106"/>
    </location>
</feature>
<feature type="domain" description="ABC transmembrane type-1" evidence="11">
    <location>
        <begin position="83"/>
        <end position="291"/>
    </location>
</feature>
<keyword evidence="6 9" id="KW-0812">Transmembrane</keyword>
<comment type="caution">
    <text evidence="12">The sequence shown here is derived from an EMBL/GenBank/DDBJ whole genome shotgun (WGS) entry which is preliminary data.</text>
</comment>
<evidence type="ECO:0000256" key="10">
    <source>
        <dbReference type="RuleBase" id="RU363054"/>
    </source>
</evidence>
<name>A0A2N3G6J0_9ACTN</name>
<gene>
    <name evidence="12" type="primary">pstC</name>
    <name evidence="12" type="ORF">CVT63_03275</name>
</gene>
<comment type="subcellular location">
    <subcellularLocation>
        <location evidence="1 9">Cell membrane</location>
        <topology evidence="1 9">Multi-pass membrane protein</topology>
    </subcellularLocation>
</comment>
<reference evidence="12 13" key="1">
    <citation type="journal article" date="2017" name="ISME J.">
        <title>Potential for microbial H2 and metal transformations associated with novel bacteria and archaea in deep terrestrial subsurface sediments.</title>
        <authorList>
            <person name="Hernsdorf A.W."/>
            <person name="Amano Y."/>
            <person name="Miyakawa K."/>
            <person name="Ise K."/>
            <person name="Suzuki Y."/>
            <person name="Anantharaman K."/>
            <person name="Probst A."/>
            <person name="Burstein D."/>
            <person name="Thomas B.C."/>
            <person name="Banfield J.F."/>
        </authorList>
    </citation>
    <scope>NUCLEOTIDE SEQUENCE [LARGE SCALE GENOMIC DNA]</scope>
    <source>
        <strain evidence="12">HGW-Actinobacteria-3</strain>
    </source>
</reference>
<evidence type="ECO:0000256" key="6">
    <source>
        <dbReference type="ARBA" id="ARBA00022692"/>
    </source>
</evidence>
<feature type="transmembrane region" description="Helical" evidence="9">
    <location>
        <begin position="126"/>
        <end position="147"/>
    </location>
</feature>
<accession>A0A2N3G6J0</accession>
<keyword evidence="3 9" id="KW-0813">Transport</keyword>
<dbReference type="Pfam" id="PF00528">
    <property type="entry name" value="BPD_transp_1"/>
    <property type="match status" value="1"/>
</dbReference>
<evidence type="ECO:0000256" key="8">
    <source>
        <dbReference type="ARBA" id="ARBA00023136"/>
    </source>
</evidence>
<evidence type="ECO:0000313" key="12">
    <source>
        <dbReference type="EMBL" id="PKQ28345.1"/>
    </source>
</evidence>
<protein>
    <recommendedName>
        <fullName evidence="10">Phosphate transport system permease protein</fullName>
    </recommendedName>
</protein>
<feature type="transmembrane region" description="Helical" evidence="9">
    <location>
        <begin position="215"/>
        <end position="237"/>
    </location>
</feature>
<dbReference type="SUPFAM" id="SSF161098">
    <property type="entry name" value="MetI-like"/>
    <property type="match status" value="1"/>
</dbReference>
<keyword evidence="4 10" id="KW-1003">Cell membrane</keyword>
<dbReference type="PANTHER" id="PTHR30425:SF1">
    <property type="entry name" value="PHOSPHATE TRANSPORT SYSTEM PERMEASE PROTEIN PSTC"/>
    <property type="match status" value="1"/>
</dbReference>
<evidence type="ECO:0000256" key="1">
    <source>
        <dbReference type="ARBA" id="ARBA00004651"/>
    </source>
</evidence>
<dbReference type="AlphaFoldDB" id="A0A2N3G6J0"/>
<sequence length="302" mass="32336">MSHEGSRAGKTTVTKAIAIGDRDRLIKFVMFACASLSFFAILIIILFIFRKSLPAIKELGIGDLFLSTRWSPKTGHYGMLAFTWGTLLTTTFAMLLAAPLGISTAVFVEQIAPVRMGKLVRRGIELLAGVPSVVIGWFALTMLVPLIRGMTASAGFGIMAASLVLVVMSLPTITTLSVEAMRAVPPELREASVAMGATRWQTIYKVLLPSAREGLIIAIILGMGRAIGETMAVQMVIGNARGVAFSPFARTSTLTTRIVTDMGEATGVFRSALFAQALMLLLLAVFLIACVRLIGRRRGVAS</sequence>
<feature type="transmembrane region" description="Helical" evidence="9">
    <location>
        <begin position="273"/>
        <end position="294"/>
    </location>
</feature>